<sequence length="210" mass="23642">MCGVREAEKQADKLAGRLEGWVRRGGRAGFLTLTQRHSYYDDLLQLWNWLEFASGRALRASSVRDAGVCALFRSAEIVHHPDSGWNVHTHSILFLGHAMSASELAQLKSVIADRFVQAIHRQGGSADRQGQDLRMVEVNTERTIAAYCLKGTTIYRSDDGSRTPMQVLADIESTDTEDDHRRWSEVSSFALHRPGKRFKYTPGIDRLCLP</sequence>
<evidence type="ECO:0000313" key="2">
    <source>
        <dbReference type="Proteomes" id="UP000467006"/>
    </source>
</evidence>
<gene>
    <name evidence="1" type="ORF">MDUV_25970</name>
</gene>
<dbReference type="AlphaFoldDB" id="A0A7I7K0Y5"/>
<dbReference type="EMBL" id="AP022563">
    <property type="protein sequence ID" value="BBX17737.1"/>
    <property type="molecule type" value="Genomic_DNA"/>
</dbReference>
<accession>A0A7I7K0Y5</accession>
<dbReference type="KEGG" id="mdu:MDUV_25970"/>
<dbReference type="Proteomes" id="UP000467006">
    <property type="component" value="Chromosome"/>
</dbReference>
<keyword evidence="2" id="KW-1185">Reference proteome</keyword>
<organism evidence="1 2">
    <name type="scientific">Mycolicibacterium duvalii</name>
    <dbReference type="NCBI Taxonomy" id="39688"/>
    <lineage>
        <taxon>Bacteria</taxon>
        <taxon>Bacillati</taxon>
        <taxon>Actinomycetota</taxon>
        <taxon>Actinomycetes</taxon>
        <taxon>Mycobacteriales</taxon>
        <taxon>Mycobacteriaceae</taxon>
        <taxon>Mycolicibacterium</taxon>
    </lineage>
</organism>
<proteinExistence type="predicted"/>
<reference evidence="1 2" key="1">
    <citation type="journal article" date="2019" name="Emerg. Microbes Infect.">
        <title>Comprehensive subspecies identification of 175 nontuberculous mycobacteria species based on 7547 genomic profiles.</title>
        <authorList>
            <person name="Matsumoto Y."/>
            <person name="Kinjo T."/>
            <person name="Motooka D."/>
            <person name="Nabeya D."/>
            <person name="Jung N."/>
            <person name="Uechi K."/>
            <person name="Horii T."/>
            <person name="Iida T."/>
            <person name="Fujita J."/>
            <person name="Nakamura S."/>
        </authorList>
    </citation>
    <scope>NUCLEOTIDE SEQUENCE [LARGE SCALE GENOMIC DNA]</scope>
    <source>
        <strain evidence="1 2">JCM 6396</strain>
    </source>
</reference>
<evidence type="ECO:0000313" key="1">
    <source>
        <dbReference type="EMBL" id="BBX17737.1"/>
    </source>
</evidence>
<protein>
    <submittedName>
        <fullName evidence="1">Uncharacterized protein</fullName>
    </submittedName>
</protein>
<name>A0A7I7K0Y5_9MYCO</name>